<dbReference type="PROSITE" id="PS51379">
    <property type="entry name" value="4FE4S_FER_2"/>
    <property type="match status" value="2"/>
</dbReference>
<keyword evidence="2" id="KW-0479">Metal-binding</keyword>
<dbReference type="SUPFAM" id="SSF46548">
    <property type="entry name" value="alpha-helical ferredoxin"/>
    <property type="match status" value="1"/>
</dbReference>
<dbReference type="GO" id="GO:0051539">
    <property type="term" value="F:4 iron, 4 sulfur cluster binding"/>
    <property type="evidence" value="ECO:0007669"/>
    <property type="project" value="UniProtKB-KW"/>
</dbReference>
<feature type="domain" description="4Fe-4S ferredoxin-type" evidence="6">
    <location>
        <begin position="10"/>
        <end position="42"/>
    </location>
</feature>
<keyword evidence="5" id="KW-0411">Iron-sulfur</keyword>
<feature type="domain" description="4Fe-4S ferredoxin-type" evidence="6">
    <location>
        <begin position="43"/>
        <end position="73"/>
    </location>
</feature>
<evidence type="ECO:0000259" key="6">
    <source>
        <dbReference type="PROSITE" id="PS51379"/>
    </source>
</evidence>
<keyword evidence="8" id="KW-1185">Reference proteome</keyword>
<dbReference type="AlphaFoldDB" id="A0A4R4FJ41"/>
<dbReference type="InterPro" id="IPR051460">
    <property type="entry name" value="HdrC_iron-sulfur_subunit"/>
</dbReference>
<keyword evidence="3" id="KW-0560">Oxidoreductase</keyword>
<dbReference type="PROSITE" id="PS00198">
    <property type="entry name" value="4FE4S_FER_1"/>
    <property type="match status" value="1"/>
</dbReference>
<dbReference type="Pfam" id="PF02754">
    <property type="entry name" value="CCG"/>
    <property type="match status" value="1"/>
</dbReference>
<comment type="caution">
    <text evidence="7">The sequence shown here is derived from an EMBL/GenBank/DDBJ whole genome shotgun (WGS) entry which is preliminary data.</text>
</comment>
<proteinExistence type="predicted"/>
<gene>
    <name evidence="7" type="ORF">E1963_05070</name>
</gene>
<name>A0A4R4FJ41_9FIRM</name>
<dbReference type="EMBL" id="SMMX01000003">
    <property type="protein sequence ID" value="TDA22853.1"/>
    <property type="molecule type" value="Genomic_DNA"/>
</dbReference>
<dbReference type="RefSeq" id="WP_132276126.1">
    <property type="nucleotide sequence ID" value="NZ_JAOBST010000005.1"/>
</dbReference>
<protein>
    <submittedName>
        <fullName evidence="7">(Fe-S)-binding protein</fullName>
    </submittedName>
</protein>
<evidence type="ECO:0000256" key="3">
    <source>
        <dbReference type="ARBA" id="ARBA00023002"/>
    </source>
</evidence>
<dbReference type="InterPro" id="IPR017900">
    <property type="entry name" value="4Fe4S_Fe_S_CS"/>
</dbReference>
<dbReference type="Pfam" id="PF12838">
    <property type="entry name" value="Fer4_7"/>
    <property type="match status" value="1"/>
</dbReference>
<dbReference type="Gene3D" id="3.30.70.20">
    <property type="match status" value="1"/>
</dbReference>
<accession>A0A4R4FJ41</accession>
<dbReference type="InterPro" id="IPR004017">
    <property type="entry name" value="Cys_rich_dom"/>
</dbReference>
<evidence type="ECO:0000256" key="5">
    <source>
        <dbReference type="ARBA" id="ARBA00023014"/>
    </source>
</evidence>
<evidence type="ECO:0000313" key="7">
    <source>
        <dbReference type="EMBL" id="TDA22853.1"/>
    </source>
</evidence>
<dbReference type="PANTHER" id="PTHR43255:SF1">
    <property type="entry name" value="IRON-SULFUR-BINDING OXIDOREDUCTASE FADF-RELATED"/>
    <property type="match status" value="1"/>
</dbReference>
<reference evidence="7 8" key="1">
    <citation type="journal article" date="2016" name="Nat. Microbiol.">
        <title>The Mouse Intestinal Bacterial Collection (miBC) provides host-specific insight into cultured diversity and functional potential of the gut microbiota.</title>
        <authorList>
            <person name="Lagkouvardos I."/>
            <person name="Pukall R."/>
            <person name="Abt B."/>
            <person name="Foesel B.U."/>
            <person name="Meier-Kolthoff J.P."/>
            <person name="Kumar N."/>
            <person name="Bresciani A."/>
            <person name="Martinez I."/>
            <person name="Just S."/>
            <person name="Ziegler C."/>
            <person name="Brugiroux S."/>
            <person name="Garzetti D."/>
            <person name="Wenning M."/>
            <person name="Bui T.P."/>
            <person name="Wang J."/>
            <person name="Hugenholtz F."/>
            <person name="Plugge C.M."/>
            <person name="Peterson D.A."/>
            <person name="Hornef M.W."/>
            <person name="Baines J.F."/>
            <person name="Smidt H."/>
            <person name="Walter J."/>
            <person name="Kristiansen K."/>
            <person name="Nielsen H.B."/>
            <person name="Haller D."/>
            <person name="Overmann J."/>
            <person name="Stecher B."/>
            <person name="Clavel T."/>
        </authorList>
    </citation>
    <scope>NUCLEOTIDE SEQUENCE [LARGE SCALE GENOMIC DNA]</scope>
    <source>
        <strain evidence="7 8">DSM 28560</strain>
    </source>
</reference>
<evidence type="ECO:0000313" key="8">
    <source>
        <dbReference type="Proteomes" id="UP000295710"/>
    </source>
</evidence>
<dbReference type="GO" id="GO:0005886">
    <property type="term" value="C:plasma membrane"/>
    <property type="evidence" value="ECO:0007669"/>
    <property type="project" value="TreeGrafter"/>
</dbReference>
<dbReference type="Proteomes" id="UP000295710">
    <property type="component" value="Unassembled WGS sequence"/>
</dbReference>
<keyword evidence="1" id="KW-0004">4Fe-4S</keyword>
<evidence type="ECO:0000256" key="4">
    <source>
        <dbReference type="ARBA" id="ARBA00023004"/>
    </source>
</evidence>
<organism evidence="7 8">
    <name type="scientific">Extibacter muris</name>
    <dbReference type="NCBI Taxonomy" id="1796622"/>
    <lineage>
        <taxon>Bacteria</taxon>
        <taxon>Bacillati</taxon>
        <taxon>Bacillota</taxon>
        <taxon>Clostridia</taxon>
        <taxon>Lachnospirales</taxon>
        <taxon>Lachnospiraceae</taxon>
        <taxon>Extibacter</taxon>
    </lineage>
</organism>
<evidence type="ECO:0000256" key="1">
    <source>
        <dbReference type="ARBA" id="ARBA00022485"/>
    </source>
</evidence>
<dbReference type="PANTHER" id="PTHR43255">
    <property type="entry name" value="IRON-SULFUR-BINDING OXIDOREDUCTASE FADF-RELATED-RELATED"/>
    <property type="match status" value="1"/>
</dbReference>
<dbReference type="GO" id="GO:0016491">
    <property type="term" value="F:oxidoreductase activity"/>
    <property type="evidence" value="ECO:0007669"/>
    <property type="project" value="UniProtKB-KW"/>
</dbReference>
<keyword evidence="4" id="KW-0408">Iron</keyword>
<evidence type="ECO:0000256" key="2">
    <source>
        <dbReference type="ARBA" id="ARBA00022723"/>
    </source>
</evidence>
<dbReference type="GO" id="GO:0046872">
    <property type="term" value="F:metal ion binding"/>
    <property type="evidence" value="ECO:0007669"/>
    <property type="project" value="UniProtKB-KW"/>
</dbReference>
<dbReference type="InterPro" id="IPR017896">
    <property type="entry name" value="4Fe4S_Fe-S-bd"/>
</dbReference>
<sequence>MKGQAKTNGAAVTAGEAQKACIHCGKCTRSCSFLGKYGIDIGDRKKLEELAYHCFLCGKCTAVCPKAIDGREVILNIRRQQVEENGGEIKGYGMLLWEKRDYRFRNYRNAAGTSAFFPGCNFPSFYPKTTLYLARLLREEAGIGTVFDCCGKPVAELGMKKREEEMIEELNARLLEAGIGELIMACPNCYHFLKGRLRVQVTGIYEKLAALGLGKQVEGQKLMFLPCPERKDRELAGQIEVFLKRKPVLCEDSQCCGLGGCGGKKEPGLAAKMPEAPEKDTPLCTYCASCSGNLTRKGYKDAGHILVEILGTGETPHIKRSLWNRIKTRYWKEKLDEKET</sequence>